<sequence length="438" mass="47986">MIEFATGPSPREVVESRTGHLVVCEQGHELSEVIAANYAYALGAGLVIVPNVPTDVADAILETFYSLYDHPDYSARELRQDLRARLRSFCGALSLPASPSLTFITNKLPFGFGYSEAPSTHLFTYPDLGMAIINGFASAASNKDETVAAVVVDPGQTPAPEIATAAELLAQRGTFVRGYRGPAANVRDVSQMIEHFPYDLLIIATHCGDAPGYRWTHEFKDAEGRTRQLVVDIALGIAQSEDDPDVVQLTRFERFHSLDGVLWNDPEKAKKIVVGSAIVEYMRQAHDTQELKPISKETINRVLGSAALRMYDNNLIALPTAALANYRTPIIFNNACVSWHELSERKGLHRHTLAGYGRRGRGCAPADYWKAFRQAACSRTLVGPTGGLSRSTSPPLHHDRRLSAMAARLPFGRTARNFEVVSRGLGGLAGTAQQSRWR</sequence>
<protein>
    <submittedName>
        <fullName evidence="1">Uncharacterized protein</fullName>
    </submittedName>
</protein>
<gene>
    <name evidence="1" type="ORF">GR204_24400</name>
</gene>
<organism evidence="1 2">
    <name type="scientific">Rhizobium leguminosarum</name>
    <dbReference type="NCBI Taxonomy" id="384"/>
    <lineage>
        <taxon>Bacteria</taxon>
        <taxon>Pseudomonadati</taxon>
        <taxon>Pseudomonadota</taxon>
        <taxon>Alphaproteobacteria</taxon>
        <taxon>Hyphomicrobiales</taxon>
        <taxon>Rhizobiaceae</taxon>
        <taxon>Rhizobium/Agrobacterium group</taxon>
        <taxon>Rhizobium</taxon>
    </lineage>
</organism>
<reference evidence="1 2" key="1">
    <citation type="submission" date="2019-12" db="EMBL/GenBank/DDBJ databases">
        <title>Rhizobium genotypes associated with high levels of biological nitrogen fixation by grain legumes in a temperate-maritime cropping system.</title>
        <authorList>
            <person name="Maluk M."/>
            <person name="Francesc Ferrando Molina F."/>
            <person name="Lopez Del Egido L."/>
            <person name="Lafos M."/>
            <person name="Langarica-Fuentes A."/>
            <person name="Gebre Yohannes G."/>
            <person name="Young M.W."/>
            <person name="Martin P."/>
            <person name="Gantlett R."/>
            <person name="Kenicer G."/>
            <person name="Hawes C."/>
            <person name="Begg G.S."/>
            <person name="Quilliam R.S."/>
            <person name="Squire G.R."/>
            <person name="Poole P.S."/>
            <person name="Young P.W."/>
            <person name="Iannetta P.M."/>
            <person name="James E.K."/>
        </authorList>
    </citation>
    <scope>NUCLEOTIDE SEQUENCE [LARGE SCALE GENOMIC DNA]</scope>
    <source>
        <strain evidence="1 2">JHI1096</strain>
    </source>
</reference>
<accession>A0A6P0BAY6</accession>
<dbReference type="Proteomes" id="UP000471560">
    <property type="component" value="Unassembled WGS sequence"/>
</dbReference>
<comment type="caution">
    <text evidence="1">The sequence shown here is derived from an EMBL/GenBank/DDBJ whole genome shotgun (WGS) entry which is preliminary data.</text>
</comment>
<proteinExistence type="predicted"/>
<evidence type="ECO:0000313" key="2">
    <source>
        <dbReference type="Proteomes" id="UP000471560"/>
    </source>
</evidence>
<dbReference type="RefSeq" id="WP_164578088.1">
    <property type="nucleotide sequence ID" value="NZ_JAAXDH010000029.1"/>
</dbReference>
<dbReference type="AlphaFoldDB" id="A0A6P0BAY6"/>
<evidence type="ECO:0000313" key="1">
    <source>
        <dbReference type="EMBL" id="NEI37090.1"/>
    </source>
</evidence>
<dbReference type="EMBL" id="WUEZ01000031">
    <property type="protein sequence ID" value="NEI37090.1"/>
    <property type="molecule type" value="Genomic_DNA"/>
</dbReference>
<name>A0A6P0BAY6_RHILE</name>